<comment type="caution">
    <text evidence="8">The sequence shown here is derived from an EMBL/GenBank/DDBJ whole genome shotgun (WGS) entry which is preliminary data.</text>
</comment>
<dbReference type="Proteomes" id="UP000242877">
    <property type="component" value="Unassembled WGS sequence"/>
</dbReference>
<dbReference type="CDD" id="cd00067">
    <property type="entry name" value="GAL4"/>
    <property type="match status" value="1"/>
</dbReference>
<comment type="subcellular location">
    <subcellularLocation>
        <location evidence="1">Nucleus</location>
    </subcellularLocation>
</comment>
<dbReference type="GO" id="GO:0005634">
    <property type="term" value="C:nucleus"/>
    <property type="evidence" value="ECO:0007669"/>
    <property type="project" value="UniProtKB-SubCell"/>
</dbReference>
<dbReference type="PROSITE" id="PS50048">
    <property type="entry name" value="ZN2_CY6_FUNGAL_2"/>
    <property type="match status" value="1"/>
</dbReference>
<dbReference type="AlphaFoldDB" id="A0A167Z0Z9"/>
<keyword evidence="2" id="KW-0805">Transcription regulation</keyword>
<dbReference type="VEuPathDB" id="FungiDB:AAP_03230"/>
<evidence type="ECO:0000313" key="9">
    <source>
        <dbReference type="Proteomes" id="UP000242877"/>
    </source>
</evidence>
<dbReference type="OrthoDB" id="288726at2759"/>
<organism evidence="8 9">
    <name type="scientific">Ascosphaera apis ARSEF 7405</name>
    <dbReference type="NCBI Taxonomy" id="392613"/>
    <lineage>
        <taxon>Eukaryota</taxon>
        <taxon>Fungi</taxon>
        <taxon>Dikarya</taxon>
        <taxon>Ascomycota</taxon>
        <taxon>Pezizomycotina</taxon>
        <taxon>Eurotiomycetes</taxon>
        <taxon>Eurotiomycetidae</taxon>
        <taxon>Onygenales</taxon>
        <taxon>Ascosphaeraceae</taxon>
        <taxon>Ascosphaera</taxon>
    </lineage>
</organism>
<dbReference type="EMBL" id="AZGZ01000012">
    <property type="protein sequence ID" value="KZZ92011.1"/>
    <property type="molecule type" value="Genomic_DNA"/>
</dbReference>
<accession>A0A167Z0Z9</accession>
<dbReference type="Pfam" id="PF00172">
    <property type="entry name" value="Zn_clus"/>
    <property type="match status" value="1"/>
</dbReference>
<evidence type="ECO:0000256" key="2">
    <source>
        <dbReference type="ARBA" id="ARBA00023015"/>
    </source>
</evidence>
<dbReference type="PANTHER" id="PTHR37534:SF43">
    <property type="entry name" value="FINGER DOMAIN PROTEIN, PUTATIVE (AFU_ORTHOLOGUE AFUA_1G01850)-RELATED"/>
    <property type="match status" value="1"/>
</dbReference>
<evidence type="ECO:0000259" key="7">
    <source>
        <dbReference type="PROSITE" id="PS50048"/>
    </source>
</evidence>
<dbReference type="GO" id="GO:0008270">
    <property type="term" value="F:zinc ion binding"/>
    <property type="evidence" value="ECO:0007669"/>
    <property type="project" value="InterPro"/>
</dbReference>
<dbReference type="SMART" id="SM00066">
    <property type="entry name" value="GAL4"/>
    <property type="match status" value="1"/>
</dbReference>
<dbReference type="PANTHER" id="PTHR37534">
    <property type="entry name" value="TRANSCRIPTIONAL ACTIVATOR PROTEIN UGA3"/>
    <property type="match status" value="1"/>
</dbReference>
<protein>
    <submittedName>
        <fullName evidence="8">Zn(2)-C6 fungal-type DNA-binding domain protein</fullName>
    </submittedName>
</protein>
<dbReference type="SUPFAM" id="SSF57701">
    <property type="entry name" value="Zn2/Cys6 DNA-binding domain"/>
    <property type="match status" value="1"/>
</dbReference>
<reference evidence="8 9" key="1">
    <citation type="journal article" date="2016" name="Genome Biol. Evol.">
        <title>Divergent and convergent evolution of fungal pathogenicity.</title>
        <authorList>
            <person name="Shang Y."/>
            <person name="Xiao G."/>
            <person name="Zheng P."/>
            <person name="Cen K."/>
            <person name="Zhan S."/>
            <person name="Wang C."/>
        </authorList>
    </citation>
    <scope>NUCLEOTIDE SEQUENCE [LARGE SCALE GENOMIC DNA]</scope>
    <source>
        <strain evidence="8 9">ARSEF 7405</strain>
    </source>
</reference>
<dbReference type="PROSITE" id="PS00463">
    <property type="entry name" value="ZN2_CY6_FUNGAL_1"/>
    <property type="match status" value="1"/>
</dbReference>
<gene>
    <name evidence="8" type="ORF">AAP_03230</name>
</gene>
<keyword evidence="5" id="KW-0539">Nucleus</keyword>
<dbReference type="Pfam" id="PF11951">
    <property type="entry name" value="Fungal_trans_2"/>
    <property type="match status" value="1"/>
</dbReference>
<name>A0A167Z0Z9_9EURO</name>
<dbReference type="GO" id="GO:0000981">
    <property type="term" value="F:DNA-binding transcription factor activity, RNA polymerase II-specific"/>
    <property type="evidence" value="ECO:0007669"/>
    <property type="project" value="InterPro"/>
</dbReference>
<dbReference type="GO" id="GO:0045944">
    <property type="term" value="P:positive regulation of transcription by RNA polymerase II"/>
    <property type="evidence" value="ECO:0007669"/>
    <property type="project" value="TreeGrafter"/>
</dbReference>
<keyword evidence="3 8" id="KW-0238">DNA-binding</keyword>
<evidence type="ECO:0000313" key="8">
    <source>
        <dbReference type="EMBL" id="KZZ92011.1"/>
    </source>
</evidence>
<evidence type="ECO:0000256" key="3">
    <source>
        <dbReference type="ARBA" id="ARBA00023125"/>
    </source>
</evidence>
<evidence type="ECO:0000256" key="4">
    <source>
        <dbReference type="ARBA" id="ARBA00023163"/>
    </source>
</evidence>
<evidence type="ECO:0000256" key="6">
    <source>
        <dbReference type="SAM" id="MobiDB-lite"/>
    </source>
</evidence>
<sequence>MSQAAKKRRSRNGCIECRNRHRKCDEAKPTCAQCLSARRECVYEFRLSWGGRSFEKSRFGKCLKADPSLKAVSGGKEKDGSVYVYTLANRPKEKDESTEDSSTISSRSPTSTVQEITYDQDVPISTEMVPFTGFTSEKAHDEFVEVVQSDYGDLTYPVSSLLEFPSTNVHPDDEVTDASLTLTTAAVTNSLQPTAASNAFVTNSFQPTAAPNAFSLLDSIHLGTSPFSWLSAENRALLDHFMSCTTTALSCHQLVRQEINSVLIPLAAQAPYLLTSLLCLAATNRISLGLEQSTLQLDRLKTVSIRQLLNALSNPRCVLDDAVIASVLVLCTTDIVSVNQNPGSWRAHLQGAATILSENMKHANSLGLRPTSLTYTSSFFWRWFISIETASLMSGGKSVVPSSMPRLFLATRAHSELLFAEDEIDDFAGFSTSLIHVFSKIKQLEADIADPNCDKASISARCGDLISHINERIVSHRPYFRPDVAITLSIDHRLDFTAINVSFHHVALLRIYRNVCRLPSSDTLVQDSVSTIISLCASTKLLREPCPRVAVLQPLFAAGCEAIHDADKKSIKSLLERQEMAYGLGNARDARLFLEELWKRREHEMDFEGRLRFGESWTSIRDPSTVEKGLDILPY</sequence>
<evidence type="ECO:0000256" key="1">
    <source>
        <dbReference type="ARBA" id="ARBA00004123"/>
    </source>
</evidence>
<evidence type="ECO:0000256" key="5">
    <source>
        <dbReference type="ARBA" id="ARBA00023242"/>
    </source>
</evidence>
<dbReference type="InterPro" id="IPR036864">
    <property type="entry name" value="Zn2-C6_fun-type_DNA-bd_sf"/>
</dbReference>
<dbReference type="InterPro" id="IPR001138">
    <property type="entry name" value="Zn2Cys6_DnaBD"/>
</dbReference>
<dbReference type="GO" id="GO:0000976">
    <property type="term" value="F:transcription cis-regulatory region binding"/>
    <property type="evidence" value="ECO:0007669"/>
    <property type="project" value="TreeGrafter"/>
</dbReference>
<keyword evidence="9" id="KW-1185">Reference proteome</keyword>
<feature type="compositionally biased region" description="Low complexity" evidence="6">
    <location>
        <begin position="100"/>
        <end position="112"/>
    </location>
</feature>
<dbReference type="InterPro" id="IPR021858">
    <property type="entry name" value="Fun_TF"/>
</dbReference>
<dbReference type="Gene3D" id="4.10.240.10">
    <property type="entry name" value="Zn(2)-C6 fungal-type DNA-binding domain"/>
    <property type="match status" value="1"/>
</dbReference>
<feature type="region of interest" description="Disordered" evidence="6">
    <location>
        <begin position="88"/>
        <end position="116"/>
    </location>
</feature>
<keyword evidence="4" id="KW-0804">Transcription</keyword>
<feature type="domain" description="Zn(2)-C6 fungal-type" evidence="7">
    <location>
        <begin position="13"/>
        <end position="43"/>
    </location>
</feature>
<proteinExistence type="predicted"/>